<dbReference type="Gene3D" id="1.10.10.410">
    <property type="match status" value="1"/>
</dbReference>
<gene>
    <name evidence="1" type="ORF">GOB93_06285</name>
</gene>
<reference evidence="1 2" key="1">
    <citation type="journal article" date="2020" name="Int. J. Syst. Evol. Microbiol.">
        <title>Novel acetic acid bacteria from cider fermentations: Acetobacter conturbans sp. nov. and Acetobacter fallax sp. nov.</title>
        <authorList>
            <person name="Sombolestani A.S."/>
            <person name="Cleenwerck I."/>
            <person name="Cnockaert M."/>
            <person name="Borremans W."/>
            <person name="Wieme A.D."/>
            <person name="De Vuyst L."/>
            <person name="Vandamme P."/>
        </authorList>
    </citation>
    <scope>NUCLEOTIDE SEQUENCE [LARGE SCALE GENOMIC DNA]</scope>
    <source>
        <strain evidence="1 2">LMG 30640</strain>
    </source>
</reference>
<evidence type="ECO:0000313" key="2">
    <source>
        <dbReference type="Proteomes" id="UP000635278"/>
    </source>
</evidence>
<dbReference type="Proteomes" id="UP000635278">
    <property type="component" value="Unassembled WGS sequence"/>
</dbReference>
<dbReference type="InterPro" id="IPR023168">
    <property type="entry name" value="GatB_Yqey_C_2"/>
</dbReference>
<dbReference type="InterPro" id="IPR042184">
    <property type="entry name" value="YqeY/Aim41_N"/>
</dbReference>
<sequence>MTEPTSLRARIADDTKTAMKAGQKDRVSALRMIGAKIKDADIAARTTGKELSEDDLIGTLRSMVKSRTDSLKMYLEGGREDLAEKEQAEITLIQEYLPAEMDDAALEAAVKAAITETGAATMKDMGKVMGALKAKFGASLDLGRANGLVKTTLNAG</sequence>
<dbReference type="Pfam" id="PF09424">
    <property type="entry name" value="YqeY"/>
    <property type="match status" value="1"/>
</dbReference>
<dbReference type="PANTHER" id="PTHR28055:SF1">
    <property type="entry name" value="ALTERED INHERITANCE OF MITOCHONDRIA PROTEIN 41, MITOCHONDRIAL"/>
    <property type="match status" value="1"/>
</dbReference>
<dbReference type="PANTHER" id="PTHR28055">
    <property type="entry name" value="ALTERED INHERITANCE OF MITOCHONDRIA PROTEIN 41, MITOCHONDRIAL"/>
    <property type="match status" value="1"/>
</dbReference>
<dbReference type="SUPFAM" id="SSF89095">
    <property type="entry name" value="GatB/YqeY motif"/>
    <property type="match status" value="1"/>
</dbReference>
<organism evidence="1 2">
    <name type="scientific">Acetobacter musti</name>
    <dbReference type="NCBI Taxonomy" id="864732"/>
    <lineage>
        <taxon>Bacteria</taxon>
        <taxon>Pseudomonadati</taxon>
        <taxon>Pseudomonadota</taxon>
        <taxon>Alphaproteobacteria</taxon>
        <taxon>Acetobacterales</taxon>
        <taxon>Acetobacteraceae</taxon>
        <taxon>Acetobacter</taxon>
    </lineage>
</organism>
<proteinExistence type="predicted"/>
<dbReference type="EMBL" id="WOTB01000006">
    <property type="protein sequence ID" value="NHN84253.1"/>
    <property type="molecule type" value="Genomic_DNA"/>
</dbReference>
<dbReference type="InterPro" id="IPR003789">
    <property type="entry name" value="Asn/Gln_tRNA_amidoTrase-B-like"/>
</dbReference>
<comment type="caution">
    <text evidence="1">The sequence shown here is derived from an EMBL/GenBank/DDBJ whole genome shotgun (WGS) entry which is preliminary data.</text>
</comment>
<dbReference type="Gene3D" id="1.10.1510.10">
    <property type="entry name" value="Uncharacterised protein YqeY/AIM41 PF09424, N-terminal domain"/>
    <property type="match status" value="1"/>
</dbReference>
<protein>
    <submittedName>
        <fullName evidence="1">GatB/YqeY domain-containing protein</fullName>
    </submittedName>
</protein>
<accession>A0ABX0JNB5</accession>
<name>A0ABX0JNB5_9PROT</name>
<evidence type="ECO:0000313" key="1">
    <source>
        <dbReference type="EMBL" id="NHN84253.1"/>
    </source>
</evidence>
<dbReference type="InterPro" id="IPR019004">
    <property type="entry name" value="YqeY/Aim41"/>
</dbReference>
<dbReference type="RefSeq" id="WP_173582646.1">
    <property type="nucleotide sequence ID" value="NZ_WOTB01000006.1"/>
</dbReference>
<keyword evidence="2" id="KW-1185">Reference proteome</keyword>